<dbReference type="EMBL" id="JBBPBF010000028">
    <property type="protein sequence ID" value="KAK7608605.1"/>
    <property type="molecule type" value="Genomic_DNA"/>
</dbReference>
<organism evidence="2 3">
    <name type="scientific">Phyllosticta paracitricarpa</name>
    <dbReference type="NCBI Taxonomy" id="2016321"/>
    <lineage>
        <taxon>Eukaryota</taxon>
        <taxon>Fungi</taxon>
        <taxon>Dikarya</taxon>
        <taxon>Ascomycota</taxon>
        <taxon>Pezizomycotina</taxon>
        <taxon>Dothideomycetes</taxon>
        <taxon>Dothideomycetes incertae sedis</taxon>
        <taxon>Botryosphaeriales</taxon>
        <taxon>Phyllostictaceae</taxon>
        <taxon>Phyllosticta</taxon>
    </lineage>
</organism>
<sequence length="156" mass="17819">MLRPVISWGHGVYPDDVASLISSPPRVMFFGCSAFRVVSPTFIFRLSFFFFFSSLSVFRGQSYLANAKSCLEAGHSALFQSKNREEMQNFAVYRQLIASNVPSPLQSPVERLASFTRFQHEVSHAPCICRPESSTRHHAIIPYQTVSNTQRKRRRQ</sequence>
<evidence type="ECO:0000313" key="2">
    <source>
        <dbReference type="EMBL" id="KAK7608605.1"/>
    </source>
</evidence>
<feature type="transmembrane region" description="Helical" evidence="1">
    <location>
        <begin position="27"/>
        <end position="52"/>
    </location>
</feature>
<keyword evidence="3" id="KW-1185">Reference proteome</keyword>
<reference evidence="2 3" key="1">
    <citation type="submission" date="2024-04" db="EMBL/GenBank/DDBJ databases">
        <title>Phyllosticta paracitricarpa is synonymous to the EU quarantine fungus P. citricarpa based on phylogenomic analyses.</title>
        <authorList>
            <consortium name="Lawrence Berkeley National Laboratory"/>
            <person name="Van ingen-buijs V.A."/>
            <person name="Van westerhoven A.C."/>
            <person name="Haridas S."/>
            <person name="Skiadas P."/>
            <person name="Martin F."/>
            <person name="Groenewald J.Z."/>
            <person name="Crous P.W."/>
            <person name="Seidl M.F."/>
        </authorList>
    </citation>
    <scope>NUCLEOTIDE SEQUENCE [LARGE SCALE GENOMIC DNA]</scope>
    <source>
        <strain evidence="2 3">CBS 141358</strain>
    </source>
</reference>
<protein>
    <submittedName>
        <fullName evidence="2">Uncharacterized protein</fullName>
    </submittedName>
</protein>
<evidence type="ECO:0000256" key="1">
    <source>
        <dbReference type="SAM" id="Phobius"/>
    </source>
</evidence>
<comment type="caution">
    <text evidence="2">The sequence shown here is derived from an EMBL/GenBank/DDBJ whole genome shotgun (WGS) entry which is preliminary data.</text>
</comment>
<accession>A0ABR1N2R6</accession>
<gene>
    <name evidence="2" type="ORF">JOL62DRAFT_216428</name>
</gene>
<evidence type="ECO:0000313" key="3">
    <source>
        <dbReference type="Proteomes" id="UP001367316"/>
    </source>
</evidence>
<keyword evidence="1" id="KW-0472">Membrane</keyword>
<proteinExistence type="predicted"/>
<name>A0ABR1N2R6_9PEZI</name>
<dbReference type="Proteomes" id="UP001367316">
    <property type="component" value="Unassembled WGS sequence"/>
</dbReference>
<keyword evidence="1" id="KW-0812">Transmembrane</keyword>
<keyword evidence="1" id="KW-1133">Transmembrane helix</keyword>